<reference evidence="2" key="1">
    <citation type="submission" date="2023-10" db="EMBL/GenBank/DDBJ databases">
        <authorList>
            <person name="Noh H."/>
        </authorList>
    </citation>
    <scope>NUCLEOTIDE SEQUENCE</scope>
    <source>
        <strain evidence="2">DUCC4014</strain>
    </source>
</reference>
<dbReference type="AlphaFoldDB" id="A0AAF1BJS3"/>
<feature type="compositionally biased region" description="Polar residues" evidence="1">
    <location>
        <begin position="140"/>
        <end position="150"/>
    </location>
</feature>
<organism evidence="2 3">
    <name type="scientific">Vanrija pseudolonga</name>
    <dbReference type="NCBI Taxonomy" id="143232"/>
    <lineage>
        <taxon>Eukaryota</taxon>
        <taxon>Fungi</taxon>
        <taxon>Dikarya</taxon>
        <taxon>Basidiomycota</taxon>
        <taxon>Agaricomycotina</taxon>
        <taxon>Tremellomycetes</taxon>
        <taxon>Trichosporonales</taxon>
        <taxon>Trichosporonaceae</taxon>
        <taxon>Vanrija</taxon>
    </lineage>
</organism>
<name>A0AAF1BJS3_9TREE</name>
<keyword evidence="3" id="KW-1185">Reference proteome</keyword>
<feature type="region of interest" description="Disordered" evidence="1">
    <location>
        <begin position="1"/>
        <end position="202"/>
    </location>
</feature>
<sequence length="974" mass="103177">MSLFPSDYSVASRSSSPSPSSSLHPPSSSRASPMPRPLSPTARTGTDLAVPLPSSTGTSRSATPISIPRTPTPTQASTHASSNSRSVSPVPGYAYTPPIPTSSRASSSQDNRRLRSASGGAASSAGEDDTARVAARERSTSAASPMTTKISMVAPAPSSWTTRERSVSAASTSSRGKEPARRPSLASVNTGPAHAELRKNDDSFEGCMHRGIAYETHADSIKHAGEQGLTQLTKAAVQFANALAQKPSNPWASLRRSTVLLHLSGHPSTAPGDAVAYLREARSLLSNLAAAAPNSTSAREALAAVCSRLSHVLLALDDHADDPSEVWEGEVGQYACEALDALEEVAAERMDRARGLKREAFEEDTQALADMFLALAEAASAVASLAIDVDTVDMHGELAEHALDQAANMATLAASVGRKPAHTSAAIITRVQLASGRAAAERLRRLFHLGIPLDLDDFDALIADMEVLVEETRERAARLKGSRGTLASAQAFEATKQLGETKLLYANLLRMSWRSRAGQGGNEYHHHHQQQSHPSSSASDRPFLSPVSTPGLQRADSTSTASGTIDSPPIVEETEEEVAVAEGRRPSLPRATSSASVTVPRRKRAPPPPPLTLVTNGHGMPPPLPPLPPHLTSPALVTPRTPLSPLNPLAQDPLALAGSNVSGMPRRASEGPRRTSDATHAIQRPRLTRTGSSFSHHLPSPRTAVWQAGVHGTPGAGTPLSSPGLQPGSPGLRRRLSSMTSPLYLGAWHRKGSFPGFSPNDDVRAATDPIDDELAQTAWALLDSGLKNLKTSINHLLSGGFSAPEAAHLKSHVLFAISSTLLFQASLVPRLRNSPNHAGPERPLALLVTSEVYAKWAAREVGWSEIIEGSPAAAIADRRITSWEADEAGKRGVLLLLRVWWFRASAEDGADKEQAKDSVEVVVRRMRDREGVGHGDVTRFNALLAKSEGTGDGAEAMFWRSVKRILRGGGGDVM</sequence>
<feature type="compositionally biased region" description="Basic and acidic residues" evidence="1">
    <location>
        <begin position="667"/>
        <end position="677"/>
    </location>
</feature>
<evidence type="ECO:0000313" key="2">
    <source>
        <dbReference type="EMBL" id="WOO83801.1"/>
    </source>
</evidence>
<feature type="compositionally biased region" description="Low complexity" evidence="1">
    <location>
        <begin position="719"/>
        <end position="731"/>
    </location>
</feature>
<feature type="region of interest" description="Disordered" evidence="1">
    <location>
        <begin position="657"/>
        <end position="736"/>
    </location>
</feature>
<dbReference type="Proteomes" id="UP000827549">
    <property type="component" value="Chromosome 5"/>
</dbReference>
<evidence type="ECO:0000256" key="1">
    <source>
        <dbReference type="SAM" id="MobiDB-lite"/>
    </source>
</evidence>
<gene>
    <name evidence="2" type="ORF">LOC62_05G007321</name>
</gene>
<feature type="compositionally biased region" description="Low complexity" evidence="1">
    <location>
        <begin position="63"/>
        <end position="74"/>
    </location>
</feature>
<feature type="compositionally biased region" description="Polar residues" evidence="1">
    <location>
        <begin position="53"/>
        <end position="62"/>
    </location>
</feature>
<feature type="compositionally biased region" description="Low complexity" evidence="1">
    <location>
        <begin position="116"/>
        <end position="125"/>
    </location>
</feature>
<feature type="compositionally biased region" description="Polar residues" evidence="1">
    <location>
        <begin position="75"/>
        <end position="87"/>
    </location>
</feature>
<dbReference type="RefSeq" id="XP_062629827.1">
    <property type="nucleotide sequence ID" value="XM_062773843.1"/>
</dbReference>
<feature type="compositionally biased region" description="Low complexity" evidence="1">
    <location>
        <begin position="1"/>
        <end position="33"/>
    </location>
</feature>
<accession>A0AAF1BJS3</accession>
<protein>
    <submittedName>
        <fullName evidence="2">Uncharacterized protein</fullName>
    </submittedName>
</protein>
<evidence type="ECO:0000313" key="3">
    <source>
        <dbReference type="Proteomes" id="UP000827549"/>
    </source>
</evidence>
<dbReference type="GeneID" id="87810494"/>
<feature type="compositionally biased region" description="Polar residues" evidence="1">
    <location>
        <begin position="546"/>
        <end position="565"/>
    </location>
</feature>
<feature type="compositionally biased region" description="Basic and acidic residues" evidence="1">
    <location>
        <begin position="129"/>
        <end position="139"/>
    </location>
</feature>
<feature type="region of interest" description="Disordered" evidence="1">
    <location>
        <begin position="519"/>
        <end position="627"/>
    </location>
</feature>
<proteinExistence type="predicted"/>
<dbReference type="EMBL" id="CP086718">
    <property type="protein sequence ID" value="WOO83801.1"/>
    <property type="molecule type" value="Genomic_DNA"/>
</dbReference>